<dbReference type="SUPFAM" id="SSF53474">
    <property type="entry name" value="alpha/beta-Hydrolases"/>
    <property type="match status" value="1"/>
</dbReference>
<feature type="transmembrane region" description="Helical" evidence="1">
    <location>
        <begin position="12"/>
        <end position="31"/>
    </location>
</feature>
<dbReference type="PANTHER" id="PTHR33428">
    <property type="entry name" value="CHLOROPHYLLASE-2, CHLOROPLASTIC"/>
    <property type="match status" value="1"/>
</dbReference>
<dbReference type="Gene3D" id="3.40.50.1820">
    <property type="entry name" value="alpha/beta hydrolase"/>
    <property type="match status" value="1"/>
</dbReference>
<comment type="caution">
    <text evidence="2">The sequence shown here is derived from an EMBL/GenBank/DDBJ whole genome shotgun (WGS) entry which is preliminary data.</text>
</comment>
<keyword evidence="1" id="KW-0472">Membrane</keyword>
<evidence type="ECO:0000313" key="2">
    <source>
        <dbReference type="EMBL" id="EPX57244.1"/>
    </source>
</evidence>
<organism evidence="2 3">
    <name type="scientific">Cystobacter fuscus (strain ATCC 25194 / DSM 2262 / NBRC 100088 / M29)</name>
    <dbReference type="NCBI Taxonomy" id="1242864"/>
    <lineage>
        <taxon>Bacteria</taxon>
        <taxon>Pseudomonadati</taxon>
        <taxon>Myxococcota</taxon>
        <taxon>Myxococcia</taxon>
        <taxon>Myxococcales</taxon>
        <taxon>Cystobacterineae</taxon>
        <taxon>Archangiaceae</taxon>
        <taxon>Cystobacter</taxon>
    </lineage>
</organism>
<feature type="transmembrane region" description="Helical" evidence="1">
    <location>
        <begin position="43"/>
        <end position="64"/>
    </location>
</feature>
<dbReference type="InterPro" id="IPR017395">
    <property type="entry name" value="Chlorophyllase-like"/>
</dbReference>
<dbReference type="Proteomes" id="UP000011682">
    <property type="component" value="Unassembled WGS sequence"/>
</dbReference>
<accession>S9Q7E4</accession>
<evidence type="ECO:0000313" key="3">
    <source>
        <dbReference type="Proteomes" id="UP000011682"/>
    </source>
</evidence>
<gene>
    <name evidence="2" type="ORF">D187_006998</name>
</gene>
<feature type="transmembrane region" description="Helical" evidence="1">
    <location>
        <begin position="71"/>
        <end position="89"/>
    </location>
</feature>
<evidence type="ECO:0000256" key="1">
    <source>
        <dbReference type="SAM" id="Phobius"/>
    </source>
</evidence>
<proteinExistence type="predicted"/>
<keyword evidence="3" id="KW-1185">Reference proteome</keyword>
<feature type="transmembrane region" description="Helical" evidence="1">
    <location>
        <begin position="119"/>
        <end position="140"/>
    </location>
</feature>
<reference evidence="2" key="1">
    <citation type="submission" date="2013-05" db="EMBL/GenBank/DDBJ databases">
        <title>Genome assembly of Cystobacter fuscus DSM 2262.</title>
        <authorList>
            <person name="Sharma G."/>
            <person name="Khatri I."/>
            <person name="Kaur C."/>
            <person name="Mayilraj S."/>
            <person name="Subramanian S."/>
        </authorList>
    </citation>
    <scope>NUCLEOTIDE SEQUENCE [LARGE SCALE GENOMIC DNA]</scope>
    <source>
        <strain evidence="2">DSM 2262</strain>
    </source>
</reference>
<dbReference type="eggNOG" id="COG4188">
    <property type="taxonomic scope" value="Bacteria"/>
</dbReference>
<dbReference type="AlphaFoldDB" id="S9Q7E4"/>
<protein>
    <submittedName>
        <fullName evidence="2">Uncharacterized protein</fullName>
    </submittedName>
</protein>
<dbReference type="EMBL" id="ANAH02000064">
    <property type="protein sequence ID" value="EPX57244.1"/>
    <property type="molecule type" value="Genomic_DNA"/>
</dbReference>
<name>S9Q7E4_CYSF2</name>
<dbReference type="InterPro" id="IPR029058">
    <property type="entry name" value="AB_hydrolase_fold"/>
</dbReference>
<dbReference type="PANTHER" id="PTHR33428:SF14">
    <property type="entry name" value="CARBOXYLESTERASE TYPE B DOMAIN-CONTAINING PROTEIN"/>
    <property type="match status" value="1"/>
</dbReference>
<keyword evidence="1" id="KW-0812">Transmembrane</keyword>
<dbReference type="ESTHER" id="9delt-s9q7e4">
    <property type="family name" value="Chlorophyllase"/>
</dbReference>
<keyword evidence="1" id="KW-1133">Transmembrane helix</keyword>
<dbReference type="RefSeq" id="WP_002631551.1">
    <property type="nucleotide sequence ID" value="NZ_ANAH02000064.1"/>
</dbReference>
<feature type="transmembrane region" description="Helical" evidence="1">
    <location>
        <begin position="95"/>
        <end position="112"/>
    </location>
</feature>
<dbReference type="Pfam" id="PF07224">
    <property type="entry name" value="Chlorophyllase"/>
    <property type="match status" value="1"/>
</dbReference>
<sequence length="707" mass="75945">MTSDARPVRMWRGASIGALLVGAGLAVLLGLSLDTGLGFLVDALLGLLCVALASALLGGAVALLWRWARALPLLVALAVTGPALTLALLDTVVAVPLILAGALLGATVGLLSERRAPRWARLLALVGGLAVLTPTVLLLAGPGTRGPPVPVTPLPDIQPLALPHPGQRGPLSFQSLFYGSGSGRRPEYGAAVALKTAPVDASALLPEWSGADGDARTWYWGFDASALPLNAHVFLPEGAGPFPLVLVAHGNRYMTDFSEPGYAYLGEHLASHGFLTVLVDENFLNESFFADFQEEIPARAWLLLQHLRQWKSWNELPGHPFQGRVDLERIALVGHSRGGEAVALAAALNRLPHLPSDARVPLAFGFGIQAVAALAPTELYRPSARSVTMEDVSYLVVQGGHDADISAFAGLRAYARTRFTDGRYRLKSAVYAFRANHSQFNSGWGALDRYPPEGWVENRAPRLDAEAQRQAARVYVTAFLHATLGERREYVPLLRDARLAPGWLPEDVYVTRFEDSTLRPIATFEEDVRADTVTLPGASALGQELTTWREEPLTLRDTRRTPQGTTAVVLGWNHPASYELLLPPSAGALLTPAPSGRLCLSLGTRTPASVDPIVELVDALGHTAALPLSRFGALPSPLPTRLSKAEWLDDFGAAPRAEQLLQSYALPWSAFTARTPELELSRLSRIRLRLDGDGTLLLDDVGFCTSP</sequence>
<dbReference type="OrthoDB" id="9805123at2"/>